<evidence type="ECO:0000256" key="2">
    <source>
        <dbReference type="SAM" id="Phobius"/>
    </source>
</evidence>
<keyword evidence="2" id="KW-0472">Membrane</keyword>
<feature type="region of interest" description="Disordered" evidence="1">
    <location>
        <begin position="1"/>
        <end position="56"/>
    </location>
</feature>
<dbReference type="AlphaFoldDB" id="A0A3S9IA06"/>
<name>A0A3S9IA06_9ACTN</name>
<evidence type="ECO:0000313" key="4">
    <source>
        <dbReference type="Proteomes" id="UP000280197"/>
    </source>
</evidence>
<evidence type="ECO:0000256" key="1">
    <source>
        <dbReference type="SAM" id="MobiDB-lite"/>
    </source>
</evidence>
<reference evidence="3 4" key="1">
    <citation type="submission" date="2018-12" db="EMBL/GenBank/DDBJ databases">
        <authorList>
            <person name="Li K."/>
        </authorList>
    </citation>
    <scope>NUCLEOTIDE SEQUENCE [LARGE SCALE GENOMIC DNA]</scope>
    <source>
        <strain evidence="4">CR22</strain>
    </source>
</reference>
<organism evidence="3 4">
    <name type="scientific">Streptomyces aquilus</name>
    <dbReference type="NCBI Taxonomy" id="2548456"/>
    <lineage>
        <taxon>Bacteria</taxon>
        <taxon>Bacillati</taxon>
        <taxon>Actinomycetota</taxon>
        <taxon>Actinomycetes</taxon>
        <taxon>Kitasatosporales</taxon>
        <taxon>Streptomycetaceae</taxon>
        <taxon>Streptomyces</taxon>
    </lineage>
</organism>
<feature type="transmembrane region" description="Helical" evidence="2">
    <location>
        <begin position="54"/>
        <end position="74"/>
    </location>
</feature>
<dbReference type="Proteomes" id="UP000280197">
    <property type="component" value="Chromosome"/>
</dbReference>
<dbReference type="KEGG" id="saqu:EJC51_36955"/>
<dbReference type="RefSeq" id="WP_126275031.1">
    <property type="nucleotide sequence ID" value="NZ_CP034463.1"/>
</dbReference>
<sequence length="97" mass="10831">MDPSFMAQQQAQQASQQAQQAHQQAVNSHRQAHEQHVRHGYHRPPMHTPMPHRGGRGGGLVPLLVVIVVVVVFARDPGLRDTALNEVQKLVDHIRNS</sequence>
<proteinExistence type="predicted"/>
<keyword evidence="2" id="KW-1133">Transmembrane helix</keyword>
<accession>A0A3S9IA06</accession>
<gene>
    <name evidence="3" type="ORF">EJC51_36955</name>
</gene>
<evidence type="ECO:0000313" key="3">
    <source>
        <dbReference type="EMBL" id="AZP21177.1"/>
    </source>
</evidence>
<keyword evidence="4" id="KW-1185">Reference proteome</keyword>
<dbReference type="EMBL" id="CP034463">
    <property type="protein sequence ID" value="AZP21177.1"/>
    <property type="molecule type" value="Genomic_DNA"/>
</dbReference>
<protein>
    <submittedName>
        <fullName evidence="3">Uncharacterized protein</fullName>
    </submittedName>
</protein>
<keyword evidence="2" id="KW-0812">Transmembrane</keyword>
<feature type="compositionally biased region" description="Low complexity" evidence="1">
    <location>
        <begin position="7"/>
        <end position="25"/>
    </location>
</feature>